<gene>
    <name evidence="2" type="ORF">PNOK_0707400</name>
</gene>
<keyword evidence="1" id="KW-0732">Signal</keyword>
<organism evidence="2 3">
    <name type="scientific">Pyrrhoderma noxium</name>
    <dbReference type="NCBI Taxonomy" id="2282107"/>
    <lineage>
        <taxon>Eukaryota</taxon>
        <taxon>Fungi</taxon>
        <taxon>Dikarya</taxon>
        <taxon>Basidiomycota</taxon>
        <taxon>Agaricomycotina</taxon>
        <taxon>Agaricomycetes</taxon>
        <taxon>Hymenochaetales</taxon>
        <taxon>Hymenochaetaceae</taxon>
        <taxon>Pyrrhoderma</taxon>
    </lineage>
</organism>
<feature type="chain" id="PRO_5013635474" evidence="1">
    <location>
        <begin position="24"/>
        <end position="142"/>
    </location>
</feature>
<name>A0A286UBR5_9AGAM</name>
<evidence type="ECO:0000313" key="3">
    <source>
        <dbReference type="Proteomes" id="UP000217199"/>
    </source>
</evidence>
<sequence length="142" mass="14935">MHFHPAAFLFFVLSAYLSNAAHALSFTHISVALSSLTANTATLNFDIENELTSAVTISQINAKIGVLGIPILSFDHNFGSSFVVPASGTANSGNITNVTLTEGVLSTVQIILLPSLDVIEADITSSIQQLAVPTNFTLNGFL</sequence>
<reference evidence="2 3" key="1">
    <citation type="journal article" date="2017" name="Mol. Ecol.">
        <title>Comparative and population genomic landscape of Phellinus noxius: A hypervariable fungus causing root rot in trees.</title>
        <authorList>
            <person name="Chung C.L."/>
            <person name="Lee T.J."/>
            <person name="Akiba M."/>
            <person name="Lee H.H."/>
            <person name="Kuo T.H."/>
            <person name="Liu D."/>
            <person name="Ke H.M."/>
            <person name="Yokoi T."/>
            <person name="Roa M.B."/>
            <person name="Lu M.J."/>
            <person name="Chang Y.Y."/>
            <person name="Ann P.J."/>
            <person name="Tsai J.N."/>
            <person name="Chen C.Y."/>
            <person name="Tzean S.S."/>
            <person name="Ota Y."/>
            <person name="Hattori T."/>
            <person name="Sahashi N."/>
            <person name="Liou R.F."/>
            <person name="Kikuchi T."/>
            <person name="Tsai I.J."/>
        </authorList>
    </citation>
    <scope>NUCLEOTIDE SEQUENCE [LARGE SCALE GENOMIC DNA]</scope>
    <source>
        <strain evidence="2 3">FFPRI411160</strain>
    </source>
</reference>
<dbReference type="EMBL" id="NBII01000007">
    <property type="protein sequence ID" value="PAV17010.1"/>
    <property type="molecule type" value="Genomic_DNA"/>
</dbReference>
<keyword evidence="3" id="KW-1185">Reference proteome</keyword>
<evidence type="ECO:0000256" key="1">
    <source>
        <dbReference type="SAM" id="SignalP"/>
    </source>
</evidence>
<evidence type="ECO:0000313" key="2">
    <source>
        <dbReference type="EMBL" id="PAV17010.1"/>
    </source>
</evidence>
<proteinExistence type="predicted"/>
<dbReference type="Proteomes" id="UP000217199">
    <property type="component" value="Unassembled WGS sequence"/>
</dbReference>
<feature type="signal peptide" evidence="1">
    <location>
        <begin position="1"/>
        <end position="23"/>
    </location>
</feature>
<dbReference type="AlphaFoldDB" id="A0A286UBR5"/>
<accession>A0A286UBR5</accession>
<dbReference type="InParanoid" id="A0A286UBR5"/>
<protein>
    <submittedName>
        <fullName evidence="2">Uncharacterized protein</fullName>
    </submittedName>
</protein>
<comment type="caution">
    <text evidence="2">The sequence shown here is derived from an EMBL/GenBank/DDBJ whole genome shotgun (WGS) entry which is preliminary data.</text>
</comment>
<dbReference type="OrthoDB" id="3251634at2759"/>